<evidence type="ECO:0000313" key="4">
    <source>
        <dbReference type="Proteomes" id="UP001501521"/>
    </source>
</evidence>
<dbReference type="RefSeq" id="WP_345581033.1">
    <property type="nucleotide sequence ID" value="NZ_BAABLV010000020.1"/>
</dbReference>
<dbReference type="SUPFAM" id="SSF53335">
    <property type="entry name" value="S-adenosyl-L-methionine-dependent methyltransferases"/>
    <property type="match status" value="1"/>
</dbReference>
<proteinExistence type="predicted"/>
<dbReference type="EMBL" id="BAABLV010000020">
    <property type="protein sequence ID" value="GAA4897367.1"/>
    <property type="molecule type" value="Genomic_DNA"/>
</dbReference>
<dbReference type="InterPro" id="IPR013217">
    <property type="entry name" value="Methyltransf_12"/>
</dbReference>
<evidence type="ECO:0000313" key="3">
    <source>
        <dbReference type="EMBL" id="GAA4897367.1"/>
    </source>
</evidence>
<keyword evidence="4" id="KW-1185">Reference proteome</keyword>
<dbReference type="GO" id="GO:0008168">
    <property type="term" value="F:methyltransferase activity"/>
    <property type="evidence" value="ECO:0007669"/>
    <property type="project" value="UniProtKB-KW"/>
</dbReference>
<name>A0ABP9FD75_9ACTN</name>
<organism evidence="3 4">
    <name type="scientific">Tessaracoccus lubricantis</name>
    <dbReference type="NCBI Taxonomy" id="545543"/>
    <lineage>
        <taxon>Bacteria</taxon>
        <taxon>Bacillati</taxon>
        <taxon>Actinomycetota</taxon>
        <taxon>Actinomycetes</taxon>
        <taxon>Propionibacteriales</taxon>
        <taxon>Propionibacteriaceae</taxon>
        <taxon>Tessaracoccus</taxon>
    </lineage>
</organism>
<evidence type="ECO:0000259" key="2">
    <source>
        <dbReference type="Pfam" id="PF08242"/>
    </source>
</evidence>
<dbReference type="Pfam" id="PF08242">
    <property type="entry name" value="Methyltransf_12"/>
    <property type="match status" value="1"/>
</dbReference>
<comment type="caution">
    <text evidence="3">The sequence shown here is derived from an EMBL/GenBank/DDBJ whole genome shotgun (WGS) entry which is preliminary data.</text>
</comment>
<dbReference type="Proteomes" id="UP001501521">
    <property type="component" value="Unassembled WGS sequence"/>
</dbReference>
<sequence length="293" mass="32072">MSKVGDVEVSDEQVREANRANWDERAPLHAASASYDLAQYAADSSKLSSVVTDDREPLARALGRDPESRLPLEGLDLLHLQCHIGTDTLSLARLGARVTGADFSTASLAAARRLFDSAGAEGTFIETDVQHAGDNVPGRFDVVYTSIGTVTWFRDLDAWARSIATLLRPGGTFYIRDGHPAMFALDDERTDGELVVRYRALADGTSEAWDDEDTYASDDKLTNVRTYDWPHPISEIITALIGAGLTITGMAEGIHLPWEALPQMVLRSDGGAYELPEHQRLLVPLTYTITAQR</sequence>
<keyword evidence="3" id="KW-0808">Transferase</keyword>
<dbReference type="CDD" id="cd02440">
    <property type="entry name" value="AdoMet_MTases"/>
    <property type="match status" value="1"/>
</dbReference>
<keyword evidence="3" id="KW-0489">Methyltransferase</keyword>
<accession>A0ABP9FD75</accession>
<reference evidence="4" key="1">
    <citation type="journal article" date="2019" name="Int. J. Syst. Evol. Microbiol.">
        <title>The Global Catalogue of Microorganisms (GCM) 10K type strain sequencing project: providing services to taxonomists for standard genome sequencing and annotation.</title>
        <authorList>
            <consortium name="The Broad Institute Genomics Platform"/>
            <consortium name="The Broad Institute Genome Sequencing Center for Infectious Disease"/>
            <person name="Wu L."/>
            <person name="Ma J."/>
        </authorList>
    </citation>
    <scope>NUCLEOTIDE SEQUENCE [LARGE SCALE GENOMIC DNA]</scope>
    <source>
        <strain evidence="4">JCM 19125</strain>
    </source>
</reference>
<dbReference type="GO" id="GO:0032259">
    <property type="term" value="P:methylation"/>
    <property type="evidence" value="ECO:0007669"/>
    <property type="project" value="UniProtKB-KW"/>
</dbReference>
<gene>
    <name evidence="3" type="ORF">GCM10025789_14070</name>
</gene>
<feature type="region of interest" description="Disordered" evidence="1">
    <location>
        <begin position="1"/>
        <end position="25"/>
    </location>
</feature>
<protein>
    <submittedName>
        <fullName evidence="3">Class I SAM-dependent methyltransferase</fullName>
    </submittedName>
</protein>
<feature type="compositionally biased region" description="Basic and acidic residues" evidence="1">
    <location>
        <begin position="12"/>
        <end position="25"/>
    </location>
</feature>
<evidence type="ECO:0000256" key="1">
    <source>
        <dbReference type="SAM" id="MobiDB-lite"/>
    </source>
</evidence>
<dbReference type="Gene3D" id="3.40.50.150">
    <property type="entry name" value="Vaccinia Virus protein VP39"/>
    <property type="match status" value="1"/>
</dbReference>
<dbReference type="PANTHER" id="PTHR43464">
    <property type="entry name" value="METHYLTRANSFERASE"/>
    <property type="match status" value="1"/>
</dbReference>
<dbReference type="PANTHER" id="PTHR43464:SF82">
    <property type="entry name" value="METHYLTRANSFERASE DOMAIN-CONTAINING PROTEIN"/>
    <property type="match status" value="1"/>
</dbReference>
<feature type="domain" description="Methyltransferase type 12" evidence="2">
    <location>
        <begin position="78"/>
        <end position="173"/>
    </location>
</feature>
<dbReference type="InterPro" id="IPR029063">
    <property type="entry name" value="SAM-dependent_MTases_sf"/>
</dbReference>